<dbReference type="Proteomes" id="UP000216363">
    <property type="component" value="Unassembled WGS sequence"/>
</dbReference>
<dbReference type="AlphaFoldDB" id="A0A256GYE8"/>
<sequence length="39" mass="4726">MKQFMPWHPMFMLREEKLPYRLLILQRIAGKTGSAKHLQ</sequence>
<reference evidence="1 2" key="1">
    <citation type="submission" date="2017-07" db="EMBL/GenBank/DDBJ databases">
        <title>Draft genome of Ochrobactrum lupini type strain LUP21.</title>
        <authorList>
            <person name="Krzyzanowska D.M."/>
            <person name="Jafra S."/>
        </authorList>
    </citation>
    <scope>NUCLEOTIDE SEQUENCE [LARGE SCALE GENOMIC DNA]</scope>
    <source>
        <strain evidence="1 2">LUP21</strain>
    </source>
</reference>
<name>A0A256GYE8_9HYPH</name>
<protein>
    <submittedName>
        <fullName evidence="1">Uncharacterized protein</fullName>
    </submittedName>
</protein>
<evidence type="ECO:0000313" key="2">
    <source>
        <dbReference type="Proteomes" id="UP000216363"/>
    </source>
</evidence>
<comment type="caution">
    <text evidence="1">The sequence shown here is derived from an EMBL/GenBank/DDBJ whole genome shotgun (WGS) entry which is preliminary data.</text>
</comment>
<dbReference type="EMBL" id="NNRN01000030">
    <property type="protein sequence ID" value="OYR32245.1"/>
    <property type="molecule type" value="Genomic_DNA"/>
</dbReference>
<proteinExistence type="predicted"/>
<gene>
    <name evidence="1" type="ORF">CES86_0209</name>
</gene>
<organism evidence="1 2">
    <name type="scientific">Brucella lupini</name>
    <dbReference type="NCBI Taxonomy" id="255457"/>
    <lineage>
        <taxon>Bacteria</taxon>
        <taxon>Pseudomonadati</taxon>
        <taxon>Pseudomonadota</taxon>
        <taxon>Alphaproteobacteria</taxon>
        <taxon>Hyphomicrobiales</taxon>
        <taxon>Brucellaceae</taxon>
        <taxon>Brucella/Ochrobactrum group</taxon>
        <taxon>Brucella</taxon>
    </lineage>
</organism>
<accession>A0A256GYE8</accession>
<evidence type="ECO:0000313" key="1">
    <source>
        <dbReference type="EMBL" id="OYR32245.1"/>
    </source>
</evidence>